<dbReference type="InterPro" id="IPR001304">
    <property type="entry name" value="C-type_lectin-like"/>
</dbReference>
<dbReference type="PROSITE" id="PS50041">
    <property type="entry name" value="C_TYPE_LECTIN_2"/>
    <property type="match status" value="1"/>
</dbReference>
<dbReference type="InterPro" id="IPR018378">
    <property type="entry name" value="C-type_lectin_CS"/>
</dbReference>
<dbReference type="EMBL" id="JADWDJ010000002">
    <property type="protein sequence ID" value="KAG5284046.1"/>
    <property type="molecule type" value="Genomic_DNA"/>
</dbReference>
<keyword evidence="3" id="KW-0472">Membrane</keyword>
<dbReference type="Proteomes" id="UP000823561">
    <property type="component" value="Chromosome 2"/>
</dbReference>
<keyword evidence="1" id="KW-0430">Lectin</keyword>
<dbReference type="CDD" id="cd03590">
    <property type="entry name" value="CLECT_DC-SIGN_like"/>
    <property type="match status" value="1"/>
</dbReference>
<evidence type="ECO:0000313" key="5">
    <source>
        <dbReference type="EMBL" id="KAG5284046.1"/>
    </source>
</evidence>
<dbReference type="GO" id="GO:0030246">
    <property type="term" value="F:carbohydrate binding"/>
    <property type="evidence" value="ECO:0007669"/>
    <property type="project" value="UniProtKB-KW"/>
</dbReference>
<reference evidence="5" key="1">
    <citation type="submission" date="2020-10" db="EMBL/GenBank/DDBJ databases">
        <title>Chromosome-scale genome assembly of the Allis shad, Alosa alosa.</title>
        <authorList>
            <person name="Margot Z."/>
            <person name="Christophe K."/>
            <person name="Cabau C."/>
            <person name="Louis A."/>
            <person name="Berthelot C."/>
            <person name="Parey E."/>
            <person name="Roest Crollius H."/>
            <person name="Montfort J."/>
            <person name="Robinson-Rechavi M."/>
            <person name="Bucao C."/>
            <person name="Bouchez O."/>
            <person name="Gislard M."/>
            <person name="Lluch J."/>
            <person name="Milhes M."/>
            <person name="Lampietro C."/>
            <person name="Lopez Roques C."/>
            <person name="Donnadieu C."/>
            <person name="Braasch I."/>
            <person name="Desvignes T."/>
            <person name="Postlethwait J."/>
            <person name="Bobe J."/>
            <person name="Guiguen Y."/>
        </authorList>
    </citation>
    <scope>NUCLEOTIDE SEQUENCE</scope>
    <source>
        <strain evidence="5">M-15738</strain>
        <tissue evidence="5">Blood</tissue>
    </source>
</reference>
<sequence length="400" mass="45541">MIMANLQSSLDTTVLYSNTDEENGRLKWWKGATLNPVTPCIGHRRLQLFFIISVTIILFLILVVMVPIKFNQQDEMLKELETKADNMALTLNSLPYKLQQKAPHSQEPALKELTEMKSSLTNLRASITSLSSEQHKTADQQNRILTELDLSVTDLSQSLKAASLNTQPSNVHNTEKEDSKIAQMNLDIVDVSHSVNALSTDFHETVKLQESTLNELKAKADNISSFLYSIPSKLQETSGEEKITALNNLTTQILSSIRQMINDDPKSKCPEDWDFFLANCYLFSQKKLSWHDARDSCKSQGASLLTVTKRNEWPYVTKNTMSRNYWIGLTDEITGTWRWVDETPYVMDKRQWRENQPDNWTDHAFGGPEDCAHLSWNGKLNDAHCAQMFTYICKKAAPIS</sequence>
<dbReference type="InterPro" id="IPR016187">
    <property type="entry name" value="CTDL_fold"/>
</dbReference>
<keyword evidence="3" id="KW-0812">Transmembrane</keyword>
<organism evidence="5 6">
    <name type="scientific">Alosa alosa</name>
    <name type="common">allis shad</name>
    <dbReference type="NCBI Taxonomy" id="278164"/>
    <lineage>
        <taxon>Eukaryota</taxon>
        <taxon>Metazoa</taxon>
        <taxon>Chordata</taxon>
        <taxon>Craniata</taxon>
        <taxon>Vertebrata</taxon>
        <taxon>Euteleostomi</taxon>
        <taxon>Actinopterygii</taxon>
        <taxon>Neopterygii</taxon>
        <taxon>Teleostei</taxon>
        <taxon>Clupei</taxon>
        <taxon>Clupeiformes</taxon>
        <taxon>Clupeoidei</taxon>
        <taxon>Clupeidae</taxon>
        <taxon>Alosa</taxon>
    </lineage>
</organism>
<evidence type="ECO:0000313" key="6">
    <source>
        <dbReference type="Proteomes" id="UP000823561"/>
    </source>
</evidence>
<accession>A0AAV6HDV9</accession>
<dbReference type="InterPro" id="IPR016186">
    <property type="entry name" value="C-type_lectin-like/link_sf"/>
</dbReference>
<feature type="domain" description="C-type lectin" evidence="4">
    <location>
        <begin position="276"/>
        <end position="394"/>
    </location>
</feature>
<dbReference type="Pfam" id="PF00059">
    <property type="entry name" value="Lectin_C"/>
    <property type="match status" value="1"/>
</dbReference>
<keyword evidence="6" id="KW-1185">Reference proteome</keyword>
<proteinExistence type="predicted"/>
<dbReference type="InterPro" id="IPR050111">
    <property type="entry name" value="C-type_lectin/snaclec_domain"/>
</dbReference>
<keyword evidence="3" id="KW-1133">Transmembrane helix</keyword>
<dbReference type="Gene3D" id="3.10.100.10">
    <property type="entry name" value="Mannose-Binding Protein A, subunit A"/>
    <property type="match status" value="1"/>
</dbReference>
<evidence type="ECO:0000256" key="2">
    <source>
        <dbReference type="ARBA" id="ARBA00023157"/>
    </source>
</evidence>
<evidence type="ECO:0000259" key="4">
    <source>
        <dbReference type="PROSITE" id="PS50041"/>
    </source>
</evidence>
<dbReference type="InterPro" id="IPR033989">
    <property type="entry name" value="CD209-like_CTLD"/>
</dbReference>
<dbReference type="PANTHER" id="PTHR22803">
    <property type="entry name" value="MANNOSE, PHOSPHOLIPASE, LECTIN RECEPTOR RELATED"/>
    <property type="match status" value="1"/>
</dbReference>
<dbReference type="SMART" id="SM00034">
    <property type="entry name" value="CLECT"/>
    <property type="match status" value="1"/>
</dbReference>
<comment type="caution">
    <text evidence="5">The sequence shown here is derived from an EMBL/GenBank/DDBJ whole genome shotgun (WGS) entry which is preliminary data.</text>
</comment>
<name>A0AAV6HDV9_9TELE</name>
<dbReference type="AlphaFoldDB" id="A0AAV6HDV9"/>
<dbReference type="PROSITE" id="PS00615">
    <property type="entry name" value="C_TYPE_LECTIN_1"/>
    <property type="match status" value="1"/>
</dbReference>
<evidence type="ECO:0000256" key="3">
    <source>
        <dbReference type="SAM" id="Phobius"/>
    </source>
</evidence>
<dbReference type="SUPFAM" id="SSF56436">
    <property type="entry name" value="C-type lectin-like"/>
    <property type="match status" value="1"/>
</dbReference>
<feature type="transmembrane region" description="Helical" evidence="3">
    <location>
        <begin position="48"/>
        <end position="68"/>
    </location>
</feature>
<protein>
    <recommendedName>
        <fullName evidence="4">C-type lectin domain-containing protein</fullName>
    </recommendedName>
</protein>
<gene>
    <name evidence="5" type="ORF">AALO_G00022390</name>
</gene>
<keyword evidence="2" id="KW-1015">Disulfide bond</keyword>
<evidence type="ECO:0000256" key="1">
    <source>
        <dbReference type="ARBA" id="ARBA00022734"/>
    </source>
</evidence>